<dbReference type="GO" id="GO:0008270">
    <property type="term" value="F:zinc ion binding"/>
    <property type="evidence" value="ECO:0007669"/>
    <property type="project" value="InterPro"/>
</dbReference>
<dbReference type="PANTHER" id="PTHR12756">
    <property type="entry name" value="CYTOSOLIC CARBOXYPEPTIDASE"/>
    <property type="match status" value="1"/>
</dbReference>
<dbReference type="Gene3D" id="2.60.40.3120">
    <property type="match status" value="1"/>
</dbReference>
<dbReference type="PANTHER" id="PTHR12756:SF11">
    <property type="entry name" value="CYTOSOLIC CARBOXYPEPTIDASE 1"/>
    <property type="match status" value="1"/>
</dbReference>
<dbReference type="Pfam" id="PF18027">
    <property type="entry name" value="Pepdidase_M14_N"/>
    <property type="match status" value="1"/>
</dbReference>
<feature type="domain" description="Peptidase M14" evidence="3">
    <location>
        <begin position="111"/>
        <end position="380"/>
    </location>
</feature>
<gene>
    <name evidence="4" type="ORF">HZU75_06070</name>
</gene>
<name>A0A7D5V990_9NEIS</name>
<dbReference type="Pfam" id="PF00246">
    <property type="entry name" value="Peptidase_M14"/>
    <property type="match status" value="1"/>
</dbReference>
<protein>
    <submittedName>
        <fullName evidence="4">Carboxypeptidase family protein</fullName>
    </submittedName>
</protein>
<dbReference type="CDD" id="cd06234">
    <property type="entry name" value="M14_PaCCP-like"/>
    <property type="match status" value="1"/>
</dbReference>
<dbReference type="Proteomes" id="UP000510822">
    <property type="component" value="Chromosome"/>
</dbReference>
<dbReference type="KEGG" id="cfon:HZU75_06070"/>
<dbReference type="InterPro" id="IPR040626">
    <property type="entry name" value="Pepdidase_M14_N"/>
</dbReference>
<dbReference type="Gene3D" id="3.40.630.10">
    <property type="entry name" value="Zn peptidases"/>
    <property type="match status" value="1"/>
</dbReference>
<keyword evidence="5" id="KW-1185">Reference proteome</keyword>
<dbReference type="RefSeq" id="WP_180308264.1">
    <property type="nucleotide sequence ID" value="NZ_CP058952.1"/>
</dbReference>
<dbReference type="EMBL" id="CP058952">
    <property type="protein sequence ID" value="QLI81134.1"/>
    <property type="molecule type" value="Genomic_DNA"/>
</dbReference>
<sequence length="380" mass="43074">MLRITSNFDSGSIDVVDASDAANIRLKLRADNASDFAQWFHFRLSGARDVDCTLKIENAGQSAYPDGWPDYQAVASYDRENWFRVETEYDGQTLTIKHTPHTDVMWFAYFEPYSWERHQTLIGNAITAAPWVKLEQLGVTPDGHDFDLLRIGVQKGYYGINKKKIWVTARQHPGESMAEWFVEGLLETLLDPQNSIARALLEKCVFYVVPNMNPDGSVRGNLRTNAKGANLNREWQTPTLERSPEVYWVREKMQQVGVDAFFDIHGDESIPHNFVAGCESNESFSCRQHDLQEAFKKAWLAASPDFQVEHGYEVGKFGPETLTLGTNWVGNEFDCLAYTVEMPFKDTANRPLPEVGWNGERSTQLGSSLLSALYAIVEQI</sequence>
<dbReference type="InterPro" id="IPR000834">
    <property type="entry name" value="Peptidase_M14"/>
</dbReference>
<dbReference type="SUPFAM" id="SSF53187">
    <property type="entry name" value="Zn-dependent exopeptidases"/>
    <property type="match status" value="1"/>
</dbReference>
<evidence type="ECO:0000313" key="5">
    <source>
        <dbReference type="Proteomes" id="UP000510822"/>
    </source>
</evidence>
<keyword evidence="4" id="KW-0645">Protease</keyword>
<dbReference type="GO" id="GO:0004181">
    <property type="term" value="F:metallocarboxypeptidase activity"/>
    <property type="evidence" value="ECO:0007669"/>
    <property type="project" value="InterPro"/>
</dbReference>
<dbReference type="PROSITE" id="PS52035">
    <property type="entry name" value="PEPTIDASE_M14"/>
    <property type="match status" value="1"/>
</dbReference>
<keyword evidence="4" id="KW-0378">Hydrolase</keyword>
<evidence type="ECO:0000256" key="1">
    <source>
        <dbReference type="ARBA" id="ARBA00001947"/>
    </source>
</evidence>
<comment type="similarity">
    <text evidence="2">Belongs to the peptidase M14 family.</text>
</comment>
<evidence type="ECO:0000259" key="3">
    <source>
        <dbReference type="PROSITE" id="PS52035"/>
    </source>
</evidence>
<proteinExistence type="inferred from homology"/>
<keyword evidence="4" id="KW-0121">Carboxypeptidase</keyword>
<reference evidence="4 5" key="1">
    <citation type="journal article" date="2016" name="Int. J. Syst. Evol. Microbiol.">
        <title>Chitinibacter fontanus sp. nov., isolated from a spring.</title>
        <authorList>
            <person name="Sheu S.Y."/>
            <person name="Li Y.S."/>
            <person name="Young C.C."/>
            <person name="Chen W.M."/>
        </authorList>
    </citation>
    <scope>NUCLEOTIDE SEQUENCE [LARGE SCALE GENOMIC DNA]</scope>
    <source>
        <strain evidence="4 5">STM-7</strain>
    </source>
</reference>
<dbReference type="InterPro" id="IPR050821">
    <property type="entry name" value="Cytosolic_carboxypeptidase"/>
</dbReference>
<dbReference type="GO" id="GO:0006508">
    <property type="term" value="P:proteolysis"/>
    <property type="evidence" value="ECO:0007669"/>
    <property type="project" value="InterPro"/>
</dbReference>
<comment type="cofactor">
    <cofactor evidence="1">
        <name>Zn(2+)</name>
        <dbReference type="ChEBI" id="CHEBI:29105"/>
    </cofactor>
</comment>
<evidence type="ECO:0000313" key="4">
    <source>
        <dbReference type="EMBL" id="QLI81134.1"/>
    </source>
</evidence>
<dbReference type="AlphaFoldDB" id="A0A7D5V990"/>
<accession>A0A7D5V990</accession>
<organism evidence="4 5">
    <name type="scientific">Chitinibacter fontanus</name>
    <dbReference type="NCBI Taxonomy" id="1737446"/>
    <lineage>
        <taxon>Bacteria</taxon>
        <taxon>Pseudomonadati</taxon>
        <taxon>Pseudomonadota</taxon>
        <taxon>Betaproteobacteria</taxon>
        <taxon>Neisseriales</taxon>
        <taxon>Chitinibacteraceae</taxon>
        <taxon>Chitinibacter</taxon>
    </lineage>
</organism>
<feature type="active site" description="Proton donor/acceptor" evidence="2">
    <location>
        <position position="341"/>
    </location>
</feature>
<evidence type="ECO:0000256" key="2">
    <source>
        <dbReference type="PROSITE-ProRule" id="PRU01379"/>
    </source>
</evidence>